<dbReference type="GO" id="GO:0003677">
    <property type="term" value="F:DNA binding"/>
    <property type="evidence" value="ECO:0007669"/>
    <property type="project" value="UniProtKB-KW"/>
</dbReference>
<dbReference type="InterPro" id="IPR016032">
    <property type="entry name" value="Sig_transdc_resp-reg_C-effctor"/>
</dbReference>
<dbReference type="GO" id="GO:0006355">
    <property type="term" value="P:regulation of DNA-templated transcription"/>
    <property type="evidence" value="ECO:0007669"/>
    <property type="project" value="InterPro"/>
</dbReference>
<evidence type="ECO:0000313" key="5">
    <source>
        <dbReference type="EMBL" id="KKB11797.1"/>
    </source>
</evidence>
<proteinExistence type="predicted"/>
<protein>
    <recommendedName>
        <fullName evidence="4">HTH luxR-type domain-containing protein</fullName>
    </recommendedName>
</protein>
<name>A0A0F5FUD9_9HYPH</name>
<sequence length="241" mass="26777">MRTTFSRNLQTNRERTILFVTCGEDIPDRLRYAIERELPWATIAVCDSVAAIAPSYRDMLALVVLAPQHLSDIERRAGEVLRFHPLALVAVMAGVHPLDAETIRQLQTSKIIRGVLPMQAKLDQLTPIIALMMRGGDYYPRHLVQDEQTFPSPAEVTPAPPRPSIKPGPDCLSYLTKRERQVLAMVSRGLQNKSIASDLNLSEHTVKIHLHNIITKLGTHNRTEAAAVYRDSGGGSSMLLS</sequence>
<evidence type="ECO:0000313" key="6">
    <source>
        <dbReference type="Proteomes" id="UP000033632"/>
    </source>
</evidence>
<evidence type="ECO:0000259" key="4">
    <source>
        <dbReference type="PROSITE" id="PS50043"/>
    </source>
</evidence>
<dbReference type="Pfam" id="PF00196">
    <property type="entry name" value="GerE"/>
    <property type="match status" value="1"/>
</dbReference>
<evidence type="ECO:0000256" key="3">
    <source>
        <dbReference type="ARBA" id="ARBA00023163"/>
    </source>
</evidence>
<dbReference type="InterPro" id="IPR036388">
    <property type="entry name" value="WH-like_DNA-bd_sf"/>
</dbReference>
<dbReference type="STRING" id="443610.VE25_11385"/>
<dbReference type="PROSITE" id="PS00622">
    <property type="entry name" value="HTH_LUXR_1"/>
    <property type="match status" value="1"/>
</dbReference>
<gene>
    <name evidence="5" type="ORF">VE25_11385</name>
</gene>
<dbReference type="PRINTS" id="PR00038">
    <property type="entry name" value="HTHLUXR"/>
</dbReference>
<dbReference type="CDD" id="cd06170">
    <property type="entry name" value="LuxR_C_like"/>
    <property type="match status" value="1"/>
</dbReference>
<dbReference type="PANTHER" id="PTHR44688:SF16">
    <property type="entry name" value="DNA-BINDING TRANSCRIPTIONAL ACTIVATOR DEVR_DOSR"/>
    <property type="match status" value="1"/>
</dbReference>
<comment type="caution">
    <text evidence="5">The sequence shown here is derived from an EMBL/GenBank/DDBJ whole genome shotgun (WGS) entry which is preliminary data.</text>
</comment>
<keyword evidence="1" id="KW-0805">Transcription regulation</keyword>
<dbReference type="InterPro" id="IPR000792">
    <property type="entry name" value="Tscrpt_reg_LuxR_C"/>
</dbReference>
<evidence type="ECO:0000256" key="1">
    <source>
        <dbReference type="ARBA" id="ARBA00023015"/>
    </source>
</evidence>
<feature type="domain" description="HTH luxR-type" evidence="4">
    <location>
        <begin position="168"/>
        <end position="233"/>
    </location>
</feature>
<dbReference type="Gene3D" id="1.10.10.10">
    <property type="entry name" value="Winged helix-like DNA-binding domain superfamily/Winged helix DNA-binding domain"/>
    <property type="match status" value="1"/>
</dbReference>
<organism evidence="5 6">
    <name type="scientific">Devosia geojensis</name>
    <dbReference type="NCBI Taxonomy" id="443610"/>
    <lineage>
        <taxon>Bacteria</taxon>
        <taxon>Pseudomonadati</taxon>
        <taxon>Pseudomonadota</taxon>
        <taxon>Alphaproteobacteria</taxon>
        <taxon>Hyphomicrobiales</taxon>
        <taxon>Devosiaceae</taxon>
        <taxon>Devosia</taxon>
    </lineage>
</organism>
<dbReference type="PATRIC" id="fig|443610.3.peg.482"/>
<keyword evidence="2" id="KW-0238">DNA-binding</keyword>
<dbReference type="SUPFAM" id="SSF46894">
    <property type="entry name" value="C-terminal effector domain of the bipartite response regulators"/>
    <property type="match status" value="1"/>
</dbReference>
<dbReference type="PANTHER" id="PTHR44688">
    <property type="entry name" value="DNA-BINDING TRANSCRIPTIONAL ACTIVATOR DEVR_DOSR"/>
    <property type="match status" value="1"/>
</dbReference>
<keyword evidence="3" id="KW-0804">Transcription</keyword>
<dbReference type="EMBL" id="JZEX01000108">
    <property type="protein sequence ID" value="KKB11797.1"/>
    <property type="molecule type" value="Genomic_DNA"/>
</dbReference>
<dbReference type="Proteomes" id="UP000033632">
    <property type="component" value="Unassembled WGS sequence"/>
</dbReference>
<keyword evidence="6" id="KW-1185">Reference proteome</keyword>
<accession>A0A0F5FUD9</accession>
<reference evidence="5 6" key="1">
    <citation type="submission" date="2015-03" db="EMBL/GenBank/DDBJ databases">
        <authorList>
            <person name="Hassan Y.I."/>
            <person name="Lepp D."/>
            <person name="Li X.-Z."/>
            <person name="Zhou T."/>
        </authorList>
    </citation>
    <scope>NUCLEOTIDE SEQUENCE [LARGE SCALE GENOMIC DNA]</scope>
    <source>
        <strain evidence="5 6">BD-c194</strain>
    </source>
</reference>
<dbReference type="SMART" id="SM00421">
    <property type="entry name" value="HTH_LUXR"/>
    <property type="match status" value="1"/>
</dbReference>
<evidence type="ECO:0000256" key="2">
    <source>
        <dbReference type="ARBA" id="ARBA00023125"/>
    </source>
</evidence>
<dbReference type="AlphaFoldDB" id="A0A0F5FUD9"/>
<dbReference type="PROSITE" id="PS50043">
    <property type="entry name" value="HTH_LUXR_2"/>
    <property type="match status" value="1"/>
</dbReference>